<protein>
    <submittedName>
        <fullName evidence="2">Uncharacterized protein</fullName>
    </submittedName>
</protein>
<feature type="compositionally biased region" description="Basic and acidic residues" evidence="1">
    <location>
        <begin position="226"/>
        <end position="240"/>
    </location>
</feature>
<evidence type="ECO:0000256" key="1">
    <source>
        <dbReference type="SAM" id="MobiDB-lite"/>
    </source>
</evidence>
<feature type="compositionally biased region" description="Basic residues" evidence="1">
    <location>
        <begin position="181"/>
        <end position="207"/>
    </location>
</feature>
<feature type="compositionally biased region" description="Basic residues" evidence="1">
    <location>
        <begin position="1"/>
        <end position="11"/>
    </location>
</feature>
<sequence>MIRWSRHAPKRARGESSELSMELETSHKPTKSIKNERHQLLESGPSPSLDNRISSLSEDSESCQDSTYDKIPSWHSPSHREHSRSSGSKSLHMDWEHGAFKHSHPRQDDQYPTRRLRSTSRDRNYNQYRYSHSRSPRQRHRSRSHSPRQHRRSRSRSRSPRQRRHSRSRTPDRYKDNHNSRLNRRSRSRSPRQRQQQRYRSRSRSPRRYRDNYKHQQYLRARSQSPRHDQTSPRRNEVKPLEPSGTLPRVPDGWNSRGYYYEAQTSYELGGKDGFRGTNSRGGRAKIQDESTGERVKYSTVLEGMTREEKYYFIKEHGHPFAAVVGLPYFNPYGYVPLDDKLTTIIPKTRGKLFESSGQRLDYSEYVEGRAVMRAAVVANIPNKATIDDGEFLKWAHYGPSARLKVYNSIYASKPYYYHFRDKTGENNWLIDTQAGDYLTVTASYYKKT</sequence>
<feature type="region of interest" description="Disordered" evidence="1">
    <location>
        <begin position="1"/>
        <end position="255"/>
    </location>
</feature>
<feature type="region of interest" description="Disordered" evidence="1">
    <location>
        <begin position="272"/>
        <end position="291"/>
    </location>
</feature>
<feature type="compositionally biased region" description="Basic and acidic residues" evidence="1">
    <location>
        <begin position="91"/>
        <end position="112"/>
    </location>
</feature>
<dbReference type="OrthoDB" id="3263779at2759"/>
<evidence type="ECO:0000313" key="2">
    <source>
        <dbReference type="EMBL" id="KEP46056.1"/>
    </source>
</evidence>
<feature type="compositionally biased region" description="Basic and acidic residues" evidence="1">
    <location>
        <begin position="169"/>
        <end position="179"/>
    </location>
</feature>
<dbReference type="EMBL" id="AZST01001307">
    <property type="protein sequence ID" value="KEP46056.1"/>
    <property type="molecule type" value="Genomic_DNA"/>
</dbReference>
<dbReference type="AlphaFoldDB" id="A0A074RFY7"/>
<dbReference type="Proteomes" id="UP000027456">
    <property type="component" value="Unassembled WGS sequence"/>
</dbReference>
<evidence type="ECO:0000313" key="3">
    <source>
        <dbReference type="Proteomes" id="UP000027456"/>
    </source>
</evidence>
<feature type="non-terminal residue" evidence="2">
    <location>
        <position position="449"/>
    </location>
</feature>
<organism evidence="2 3">
    <name type="scientific">Rhizoctonia solani 123E</name>
    <dbReference type="NCBI Taxonomy" id="1423351"/>
    <lineage>
        <taxon>Eukaryota</taxon>
        <taxon>Fungi</taxon>
        <taxon>Dikarya</taxon>
        <taxon>Basidiomycota</taxon>
        <taxon>Agaricomycotina</taxon>
        <taxon>Agaricomycetes</taxon>
        <taxon>Cantharellales</taxon>
        <taxon>Ceratobasidiaceae</taxon>
        <taxon>Rhizoctonia</taxon>
    </lineage>
</organism>
<dbReference type="HOGENOM" id="CLU_610567_0_0_1"/>
<reference evidence="2 3" key="1">
    <citation type="submission" date="2013-12" db="EMBL/GenBank/DDBJ databases">
        <authorList>
            <person name="Cubeta M."/>
            <person name="Pakala S."/>
            <person name="Fedorova N."/>
            <person name="Thomas E."/>
            <person name="Dean R."/>
            <person name="Jabaji S."/>
            <person name="Neate S."/>
            <person name="Toda T."/>
            <person name="Tavantzis S."/>
            <person name="Vilgalys R."/>
            <person name="Bharathan N."/>
            <person name="Pakala S."/>
            <person name="Losada L.S."/>
            <person name="Zafar N."/>
            <person name="Nierman W."/>
        </authorList>
    </citation>
    <scope>NUCLEOTIDE SEQUENCE [LARGE SCALE GENOMIC DNA]</scope>
    <source>
        <strain evidence="2 3">123E</strain>
    </source>
</reference>
<name>A0A074RFY7_9AGAM</name>
<feature type="compositionally biased region" description="Basic residues" evidence="1">
    <location>
        <begin position="131"/>
        <end position="168"/>
    </location>
</feature>
<comment type="caution">
    <text evidence="2">The sequence shown here is derived from an EMBL/GenBank/DDBJ whole genome shotgun (WGS) entry which is preliminary data.</text>
</comment>
<keyword evidence="3" id="KW-1185">Reference proteome</keyword>
<feature type="compositionally biased region" description="Polar residues" evidence="1">
    <location>
        <begin position="45"/>
        <end position="57"/>
    </location>
</feature>
<accession>A0A074RFY7</accession>
<gene>
    <name evidence="2" type="ORF">V565_221330</name>
</gene>
<proteinExistence type="predicted"/>